<dbReference type="Pfam" id="PF05730">
    <property type="entry name" value="CFEM"/>
    <property type="match status" value="1"/>
</dbReference>
<sequence length="177" mass="18314">MHMKFHFTALGLLIANTAAQVLPNLSECAQSCVEGGLDFVECEDLACLCDSASPLFYQFLTSCLSQRCTDEDYEEASDALDNYDCGSSGSESGTPTATEDICDPTTATVTVTASPTVNTLNVTAAGVTGIEASSEATESADTGMVGASSSVRGSREYNKLGSWLGVLIVLVLAGNGI</sequence>
<keyword evidence="5" id="KW-0336">GPI-anchor</keyword>
<evidence type="ECO:0000256" key="1">
    <source>
        <dbReference type="ARBA" id="ARBA00004589"/>
    </source>
</evidence>
<feature type="disulfide bond" evidence="9">
    <location>
        <begin position="42"/>
        <end position="49"/>
    </location>
</feature>
<evidence type="ECO:0000313" key="13">
    <source>
        <dbReference type="Proteomes" id="UP001201980"/>
    </source>
</evidence>
<name>A0AAD5RGS5_9PEZI</name>
<comment type="subcellular location">
    <subcellularLocation>
        <location evidence="1">Membrane</location>
        <topology evidence="1">Lipid-anchor</topology>
        <topology evidence="1">GPI-anchor</topology>
    </subcellularLocation>
    <subcellularLocation>
        <location evidence="2">Secreted</location>
    </subcellularLocation>
</comment>
<feature type="chain" id="PRO_5042186322" description="CFEM domain-containing protein" evidence="10">
    <location>
        <begin position="20"/>
        <end position="177"/>
    </location>
</feature>
<dbReference type="EMBL" id="JAKWBI020000578">
    <property type="protein sequence ID" value="KAJ2893681.1"/>
    <property type="molecule type" value="Genomic_DNA"/>
</dbReference>
<dbReference type="AlphaFoldDB" id="A0AAD5RGS5"/>
<evidence type="ECO:0000256" key="2">
    <source>
        <dbReference type="ARBA" id="ARBA00004613"/>
    </source>
</evidence>
<comment type="caution">
    <text evidence="9">Lacks conserved residue(s) required for the propagation of feature annotation.</text>
</comment>
<feature type="domain" description="CFEM" evidence="11">
    <location>
        <begin position="1"/>
        <end position="112"/>
    </location>
</feature>
<dbReference type="GO" id="GO:0098552">
    <property type="term" value="C:side of membrane"/>
    <property type="evidence" value="ECO:0007669"/>
    <property type="project" value="UniProtKB-KW"/>
</dbReference>
<evidence type="ECO:0000256" key="9">
    <source>
        <dbReference type="PROSITE-ProRule" id="PRU01356"/>
    </source>
</evidence>
<evidence type="ECO:0000313" key="12">
    <source>
        <dbReference type="EMBL" id="KAJ2893681.1"/>
    </source>
</evidence>
<protein>
    <recommendedName>
        <fullName evidence="11">CFEM domain-containing protein</fullName>
    </recommendedName>
</protein>
<evidence type="ECO:0000256" key="5">
    <source>
        <dbReference type="ARBA" id="ARBA00022622"/>
    </source>
</evidence>
<keyword evidence="6 10" id="KW-0732">Signal</keyword>
<keyword evidence="5" id="KW-0472">Membrane</keyword>
<keyword evidence="4" id="KW-0964">Secreted</keyword>
<evidence type="ECO:0000256" key="10">
    <source>
        <dbReference type="SAM" id="SignalP"/>
    </source>
</evidence>
<feature type="disulfide bond" evidence="9">
    <location>
        <begin position="28"/>
        <end position="68"/>
    </location>
</feature>
<evidence type="ECO:0000256" key="7">
    <source>
        <dbReference type="ARBA" id="ARBA00023157"/>
    </source>
</evidence>
<keyword evidence="8" id="KW-0449">Lipoprotein</keyword>
<keyword evidence="5" id="KW-0325">Glycoprotein</keyword>
<evidence type="ECO:0000256" key="6">
    <source>
        <dbReference type="ARBA" id="ARBA00022729"/>
    </source>
</evidence>
<evidence type="ECO:0000256" key="3">
    <source>
        <dbReference type="ARBA" id="ARBA00010031"/>
    </source>
</evidence>
<evidence type="ECO:0000259" key="11">
    <source>
        <dbReference type="PROSITE" id="PS52012"/>
    </source>
</evidence>
<comment type="similarity">
    <text evidence="3">Belongs to the RBT5 family.</text>
</comment>
<keyword evidence="7 9" id="KW-1015">Disulfide bond</keyword>
<dbReference type="Proteomes" id="UP001201980">
    <property type="component" value="Unassembled WGS sequence"/>
</dbReference>
<accession>A0AAD5RGS5</accession>
<dbReference type="GO" id="GO:0005576">
    <property type="term" value="C:extracellular region"/>
    <property type="evidence" value="ECO:0007669"/>
    <property type="project" value="UniProtKB-SubCell"/>
</dbReference>
<proteinExistence type="inferred from homology"/>
<dbReference type="InterPro" id="IPR008427">
    <property type="entry name" value="Extracellular_membr_CFEM_dom"/>
</dbReference>
<feature type="disulfide bond" evidence="9">
    <location>
        <begin position="32"/>
        <end position="63"/>
    </location>
</feature>
<gene>
    <name evidence="12" type="ORF">MKZ38_008328</name>
</gene>
<feature type="signal peptide" evidence="10">
    <location>
        <begin position="1"/>
        <end position="19"/>
    </location>
</feature>
<reference evidence="12" key="1">
    <citation type="submission" date="2022-07" db="EMBL/GenBank/DDBJ databases">
        <title>Draft genome sequence of Zalerion maritima ATCC 34329, a (micro)plastics degrading marine fungus.</title>
        <authorList>
            <person name="Paco A."/>
            <person name="Goncalves M.F.M."/>
            <person name="Rocha-Santos T.A.P."/>
            <person name="Alves A."/>
        </authorList>
    </citation>
    <scope>NUCLEOTIDE SEQUENCE</scope>
    <source>
        <strain evidence="12">ATCC 34329</strain>
    </source>
</reference>
<comment type="caution">
    <text evidence="12">The sequence shown here is derived from an EMBL/GenBank/DDBJ whole genome shotgun (WGS) entry which is preliminary data.</text>
</comment>
<keyword evidence="13" id="KW-1185">Reference proteome</keyword>
<evidence type="ECO:0000256" key="4">
    <source>
        <dbReference type="ARBA" id="ARBA00022525"/>
    </source>
</evidence>
<organism evidence="12 13">
    <name type="scientific">Zalerion maritima</name>
    <dbReference type="NCBI Taxonomy" id="339359"/>
    <lineage>
        <taxon>Eukaryota</taxon>
        <taxon>Fungi</taxon>
        <taxon>Dikarya</taxon>
        <taxon>Ascomycota</taxon>
        <taxon>Pezizomycotina</taxon>
        <taxon>Sordariomycetes</taxon>
        <taxon>Lulworthiomycetidae</taxon>
        <taxon>Lulworthiales</taxon>
        <taxon>Lulworthiaceae</taxon>
        <taxon>Zalerion</taxon>
    </lineage>
</organism>
<dbReference type="PROSITE" id="PS52012">
    <property type="entry name" value="CFEM"/>
    <property type="match status" value="1"/>
</dbReference>
<evidence type="ECO:0000256" key="8">
    <source>
        <dbReference type="ARBA" id="ARBA00023288"/>
    </source>
</evidence>